<dbReference type="OrthoDB" id="2991218at2"/>
<reference evidence="4" key="2">
    <citation type="submission" date="2012-02" db="EMBL/GenBank/DDBJ databases">
        <title>Complete genome sequence of Blastococcus saxobsidens strain DD2.</title>
        <authorList>
            <person name="Genoscope."/>
        </authorList>
    </citation>
    <scope>NUCLEOTIDE SEQUENCE [LARGE SCALE GENOMIC DNA]</scope>
    <source>
        <strain evidence="4">DD2</strain>
    </source>
</reference>
<dbReference type="RefSeq" id="WP_014375800.1">
    <property type="nucleotide sequence ID" value="NC_016943.1"/>
</dbReference>
<feature type="signal peptide" evidence="2">
    <location>
        <begin position="1"/>
        <end position="25"/>
    </location>
</feature>
<organism evidence="3 4">
    <name type="scientific">Blastococcus saxobsidens (strain DD2)</name>
    <dbReference type="NCBI Taxonomy" id="1146883"/>
    <lineage>
        <taxon>Bacteria</taxon>
        <taxon>Bacillati</taxon>
        <taxon>Actinomycetota</taxon>
        <taxon>Actinomycetes</taxon>
        <taxon>Geodermatophilales</taxon>
        <taxon>Geodermatophilaceae</taxon>
        <taxon>Blastococcus</taxon>
    </lineage>
</organism>
<feature type="chain" id="PRO_5003606451" description="CHRD domain-containing protein" evidence="2">
    <location>
        <begin position="26"/>
        <end position="244"/>
    </location>
</feature>
<evidence type="ECO:0000313" key="4">
    <source>
        <dbReference type="Proteomes" id="UP000007517"/>
    </source>
</evidence>
<name>H6RR38_BLASD</name>
<keyword evidence="2" id="KW-0732">Signal</keyword>
<dbReference type="HOGENOM" id="CLU_093112_0_0_11"/>
<gene>
    <name evidence="3" type="ordered locus">BLASA_2003</name>
</gene>
<protein>
    <recommendedName>
        <fullName evidence="5">CHRD domain-containing protein</fullName>
    </recommendedName>
</protein>
<keyword evidence="4" id="KW-1185">Reference proteome</keyword>
<dbReference type="EMBL" id="FO117623">
    <property type="protein sequence ID" value="CCG02917.1"/>
    <property type="molecule type" value="Genomic_DNA"/>
</dbReference>
<evidence type="ECO:0000256" key="2">
    <source>
        <dbReference type="SAM" id="SignalP"/>
    </source>
</evidence>
<dbReference type="Proteomes" id="UP000007517">
    <property type="component" value="Chromosome"/>
</dbReference>
<dbReference type="KEGG" id="bsd:BLASA_2003"/>
<feature type="region of interest" description="Disordered" evidence="1">
    <location>
        <begin position="215"/>
        <end position="244"/>
    </location>
</feature>
<sequence length="244" mass="25399">MRNRSLFTVLAGAALLPALAIPALATDAPTDDRRDATTYQARLDPVPHHPQADGGSDVSGHATLVEVDGELKVEVRAYGLSPLLPHLMHIHGELEAQNECPGPQFRKGGVSDRLIETVDGLPSYGPIQVTFSTEGDTSPAAALSLGTAPVADADGKLAYQRVLLDVPNDVLDELGDLHIVIHGSDLDGDGMYDATPLTALGAPLEAELPVACGQLEDGDGQARGHGQGQGQGQGHDHGKGHHHG</sequence>
<dbReference type="STRING" id="1146883.BLASA_2003"/>
<reference evidence="3 4" key="1">
    <citation type="journal article" date="2012" name="J. Bacteriol.">
        <title>Genome Sequence of Blastococcus saxobsidens DD2, a Stone-Inhabiting Bacterium.</title>
        <authorList>
            <person name="Chouaia B."/>
            <person name="Crotti E."/>
            <person name="Brusetti L."/>
            <person name="Daffonchio D."/>
            <person name="Essoussi I."/>
            <person name="Nouioui I."/>
            <person name="Sbissi I."/>
            <person name="Ghodhbane-Gtari F."/>
            <person name="Gtari M."/>
            <person name="Vacherie B."/>
            <person name="Barbe V."/>
            <person name="Medigue C."/>
            <person name="Gury J."/>
            <person name="Pujic P."/>
            <person name="Normand P."/>
        </authorList>
    </citation>
    <scope>NUCLEOTIDE SEQUENCE [LARGE SCALE GENOMIC DNA]</scope>
    <source>
        <strain evidence="3 4">DD2</strain>
    </source>
</reference>
<evidence type="ECO:0008006" key="5">
    <source>
        <dbReference type="Google" id="ProtNLM"/>
    </source>
</evidence>
<proteinExistence type="predicted"/>
<evidence type="ECO:0000256" key="1">
    <source>
        <dbReference type="SAM" id="MobiDB-lite"/>
    </source>
</evidence>
<feature type="compositionally biased region" description="Gly residues" evidence="1">
    <location>
        <begin position="221"/>
        <end position="233"/>
    </location>
</feature>
<dbReference type="AlphaFoldDB" id="H6RR38"/>
<feature type="region of interest" description="Disordered" evidence="1">
    <location>
        <begin position="41"/>
        <end position="60"/>
    </location>
</feature>
<evidence type="ECO:0000313" key="3">
    <source>
        <dbReference type="EMBL" id="CCG02917.1"/>
    </source>
</evidence>
<accession>H6RR38</accession>